<dbReference type="InterPro" id="IPR000182">
    <property type="entry name" value="GNAT_dom"/>
</dbReference>
<evidence type="ECO:0000259" key="1">
    <source>
        <dbReference type="PROSITE" id="PS51186"/>
    </source>
</evidence>
<gene>
    <name evidence="2" type="ORF">RFN28_17670</name>
</gene>
<dbReference type="SUPFAM" id="SSF55729">
    <property type="entry name" value="Acyl-CoA N-acyltransferases (Nat)"/>
    <property type="match status" value="1"/>
</dbReference>
<dbReference type="EMBL" id="JAVIIW010000020">
    <property type="protein sequence ID" value="MDX8480279.1"/>
    <property type="molecule type" value="Genomic_DNA"/>
</dbReference>
<dbReference type="PANTHER" id="PTHR43617">
    <property type="entry name" value="L-AMINO ACID N-ACETYLTRANSFERASE"/>
    <property type="match status" value="1"/>
</dbReference>
<accession>A0ABU4Y2Z9</accession>
<dbReference type="PROSITE" id="PS51186">
    <property type="entry name" value="GNAT"/>
    <property type="match status" value="1"/>
</dbReference>
<protein>
    <submittedName>
        <fullName evidence="2">GNAT family N-acetyltransferase</fullName>
    </submittedName>
</protein>
<evidence type="ECO:0000313" key="2">
    <source>
        <dbReference type="EMBL" id="MDX8480279.1"/>
    </source>
</evidence>
<feature type="domain" description="N-acetyltransferase" evidence="1">
    <location>
        <begin position="14"/>
        <end position="158"/>
    </location>
</feature>
<dbReference type="PANTHER" id="PTHR43617:SF2">
    <property type="entry name" value="UPF0039 PROTEIN SLL0451"/>
    <property type="match status" value="1"/>
</dbReference>
<dbReference type="Gene3D" id="1.10.287.900">
    <property type="entry name" value="The crystal structure of the spermine/spermidine acetyltransferase from enterococcus faecali"/>
    <property type="match status" value="1"/>
</dbReference>
<evidence type="ECO:0000313" key="3">
    <source>
        <dbReference type="Proteomes" id="UP001287059"/>
    </source>
</evidence>
<dbReference type="Proteomes" id="UP001287059">
    <property type="component" value="Unassembled WGS sequence"/>
</dbReference>
<reference evidence="2 3" key="1">
    <citation type="submission" date="2023-08" db="EMBL/GenBank/DDBJ databases">
        <title>Implementing the SeqCode for naming new Mesorhizobium species isolated from Vachellia karroo root nodules.</title>
        <authorList>
            <person name="Van Lill M."/>
        </authorList>
    </citation>
    <scope>NUCLEOTIDE SEQUENCE [LARGE SCALE GENOMIC DNA]</scope>
    <source>
        <strain evidence="2 3">VK24D</strain>
    </source>
</reference>
<sequence length="158" mass="17401">MTRSAEVLRRDRPVVLQPVGEDNRAAILALELMPEQQGLVASNAESLAEAREDDEAVARAIVAAGRVVGFLMYSAPEEDDEAIIYRFMIDRREQGKGFGRAAVAAALKEIAHPGHISRVSICYEPQNEAARRLYASFGFVEKELDEDGEMIAVLELGR</sequence>
<dbReference type="RefSeq" id="WP_320288584.1">
    <property type="nucleotide sequence ID" value="NZ_JAVIIW010000020.1"/>
</dbReference>
<proteinExistence type="predicted"/>
<dbReference type="InterPro" id="IPR027455">
    <property type="entry name" value="Sper_AcTfrase_N"/>
</dbReference>
<dbReference type="CDD" id="cd04301">
    <property type="entry name" value="NAT_SF"/>
    <property type="match status" value="1"/>
</dbReference>
<comment type="caution">
    <text evidence="2">The sequence shown here is derived from an EMBL/GenBank/DDBJ whole genome shotgun (WGS) entry which is preliminary data.</text>
</comment>
<dbReference type="InterPro" id="IPR050276">
    <property type="entry name" value="MshD_Acetyltransferase"/>
</dbReference>
<dbReference type="Gene3D" id="3.40.630.30">
    <property type="match status" value="1"/>
</dbReference>
<organism evidence="2 3">
    <name type="scientific">Mesorhizobium album</name>
    <dbReference type="NCBI Taxonomy" id="3072314"/>
    <lineage>
        <taxon>Bacteria</taxon>
        <taxon>Pseudomonadati</taxon>
        <taxon>Pseudomonadota</taxon>
        <taxon>Alphaproteobacteria</taxon>
        <taxon>Hyphomicrobiales</taxon>
        <taxon>Phyllobacteriaceae</taxon>
        <taxon>Mesorhizobium</taxon>
    </lineage>
</organism>
<dbReference type="InterPro" id="IPR016181">
    <property type="entry name" value="Acyl_CoA_acyltransferase"/>
</dbReference>
<dbReference type="Pfam" id="PF00583">
    <property type="entry name" value="Acetyltransf_1"/>
    <property type="match status" value="1"/>
</dbReference>
<keyword evidence="3" id="KW-1185">Reference proteome</keyword>
<name>A0ABU4Y2Z9_9HYPH</name>